<name>A0A369K5N1_HYPMA</name>
<keyword evidence="2 6" id="KW-0812">Transmembrane</keyword>
<dbReference type="InParanoid" id="A0A369K5N1"/>
<accession>A0A369K5N1</accession>
<dbReference type="PANTHER" id="PTHR31794:SF2">
    <property type="entry name" value="AUXIN EFFLUX TRANSPORTER FAMILY PROTEIN (EUROFUNG)"/>
    <property type="match status" value="1"/>
</dbReference>
<reference evidence="7" key="1">
    <citation type="submission" date="2018-04" db="EMBL/GenBank/DDBJ databases">
        <title>Whole genome sequencing of Hypsizygus marmoreus.</title>
        <authorList>
            <person name="Choi I.-G."/>
            <person name="Min B."/>
            <person name="Kim J.-G."/>
            <person name="Kim S."/>
            <person name="Oh Y.-L."/>
            <person name="Kong W.-S."/>
            <person name="Park H."/>
            <person name="Jeong J."/>
            <person name="Song E.-S."/>
        </authorList>
    </citation>
    <scope>NUCLEOTIDE SEQUENCE [LARGE SCALE GENOMIC DNA]</scope>
    <source>
        <strain evidence="7">51987-8</strain>
    </source>
</reference>
<feature type="transmembrane region" description="Helical" evidence="6">
    <location>
        <begin position="531"/>
        <end position="554"/>
    </location>
</feature>
<proteinExistence type="predicted"/>
<feature type="transmembrane region" description="Helical" evidence="6">
    <location>
        <begin position="12"/>
        <end position="34"/>
    </location>
</feature>
<feature type="compositionally biased region" description="Polar residues" evidence="5">
    <location>
        <begin position="253"/>
        <end position="263"/>
    </location>
</feature>
<feature type="compositionally biased region" description="Polar residues" evidence="5">
    <location>
        <begin position="405"/>
        <end position="419"/>
    </location>
</feature>
<feature type="transmembrane region" description="Helical" evidence="6">
    <location>
        <begin position="111"/>
        <end position="134"/>
    </location>
</feature>
<evidence type="ECO:0000256" key="2">
    <source>
        <dbReference type="ARBA" id="ARBA00022692"/>
    </source>
</evidence>
<gene>
    <name evidence="7" type="primary">SPAC5D6.04</name>
    <name evidence="7" type="ORF">Hypma_002107</name>
</gene>
<evidence type="ECO:0000256" key="4">
    <source>
        <dbReference type="ARBA" id="ARBA00023136"/>
    </source>
</evidence>
<comment type="caution">
    <text evidence="7">The sequence shown here is derived from an EMBL/GenBank/DDBJ whole genome shotgun (WGS) entry which is preliminary data.</text>
</comment>
<dbReference type="Proteomes" id="UP000076154">
    <property type="component" value="Unassembled WGS sequence"/>
</dbReference>
<dbReference type="GO" id="GO:0005783">
    <property type="term" value="C:endoplasmic reticulum"/>
    <property type="evidence" value="ECO:0007669"/>
    <property type="project" value="TreeGrafter"/>
</dbReference>
<dbReference type="InterPro" id="IPR004776">
    <property type="entry name" value="Mem_transp_PIN-like"/>
</dbReference>
<feature type="transmembrane region" description="Helical" evidence="6">
    <location>
        <begin position="493"/>
        <end position="511"/>
    </location>
</feature>
<evidence type="ECO:0000256" key="3">
    <source>
        <dbReference type="ARBA" id="ARBA00022989"/>
    </source>
</evidence>
<evidence type="ECO:0000256" key="1">
    <source>
        <dbReference type="ARBA" id="ARBA00004141"/>
    </source>
</evidence>
<evidence type="ECO:0000256" key="5">
    <source>
        <dbReference type="SAM" id="MobiDB-lite"/>
    </source>
</evidence>
<feature type="transmembrane region" description="Helical" evidence="6">
    <location>
        <begin position="366"/>
        <end position="388"/>
    </location>
</feature>
<evidence type="ECO:0000256" key="6">
    <source>
        <dbReference type="SAM" id="Phobius"/>
    </source>
</evidence>
<evidence type="ECO:0000313" key="8">
    <source>
        <dbReference type="Proteomes" id="UP000076154"/>
    </source>
</evidence>
<keyword evidence="8" id="KW-1185">Reference proteome</keyword>
<dbReference type="EMBL" id="LUEZ02000013">
    <property type="protein sequence ID" value="RDB27965.1"/>
    <property type="molecule type" value="Genomic_DNA"/>
</dbReference>
<feature type="transmembrane region" description="Helical" evidence="6">
    <location>
        <begin position="458"/>
        <end position="481"/>
    </location>
</feature>
<protein>
    <submittedName>
        <fullName evidence="7">Transporter C5D6.04</fullName>
    </submittedName>
</protein>
<dbReference type="FunCoup" id="A0A369K5N1">
    <property type="interactions" value="29"/>
</dbReference>
<keyword evidence="4 6" id="KW-0472">Membrane</keyword>
<dbReference type="OrthoDB" id="2499604at2759"/>
<feature type="region of interest" description="Disordered" evidence="5">
    <location>
        <begin position="393"/>
        <end position="419"/>
    </location>
</feature>
<sequence length="555" mass="61006">MGPEPYQTPIVALLLTVFNSIVEVFLLCVAGYILAGRGILDKKTQKQLNHLNVSLFTPALLFSKVAFFLSPAKLRELWVVPLFFILVTLVSMLTAFTLGWLFGLKRSQRSFAMAAAMFMNSNSLPIALMQSLVVSVPGLKWGEDDNNNAMVGRALTYLVVYSTLGMVVRWSYGVRLLSQADDEPLPPHAHLPTALDETTPLLGTIDRELEEERELEQQPPSQPSTSAFTFGEVEDEPPAEILSRPTPRRRTTFYKSFPNSPSEAESVLPPCESESESETSRATSTFGGEYEIEEAPRTPLPLHVAPAVPKPPHTFFHHVKHRLRRAIGTVHNFMTVPLWAALASVLVACIRPLQHAIEAHLTPIKGAVAAAGNCSIPLTLVVLGAYFYPSSPPPSDEDIPIDENGTANGTGKMKASQSSDTLVHSVKDFFHLSKQRNSTPVLNKRKEIPLNPGETRTVVIAVLSRMLITPVLLMPLMAFSAKFDWHRVFEDPVFIVSNVLLVSSPPALTLAQITQAASGDAFERLISRTIFWSYCVVTPPATIFYVVVGLLFAAL</sequence>
<dbReference type="GO" id="GO:0016020">
    <property type="term" value="C:membrane"/>
    <property type="evidence" value="ECO:0007669"/>
    <property type="project" value="UniProtKB-SubCell"/>
</dbReference>
<keyword evidence="3 6" id="KW-1133">Transmembrane helix</keyword>
<feature type="transmembrane region" description="Helical" evidence="6">
    <location>
        <begin position="154"/>
        <end position="172"/>
    </location>
</feature>
<dbReference type="AlphaFoldDB" id="A0A369K5N1"/>
<organism evidence="7 8">
    <name type="scientific">Hypsizygus marmoreus</name>
    <name type="common">White beech mushroom</name>
    <name type="synonym">Agaricus marmoreus</name>
    <dbReference type="NCBI Taxonomy" id="39966"/>
    <lineage>
        <taxon>Eukaryota</taxon>
        <taxon>Fungi</taxon>
        <taxon>Dikarya</taxon>
        <taxon>Basidiomycota</taxon>
        <taxon>Agaricomycotina</taxon>
        <taxon>Agaricomycetes</taxon>
        <taxon>Agaricomycetidae</taxon>
        <taxon>Agaricales</taxon>
        <taxon>Tricholomatineae</taxon>
        <taxon>Lyophyllaceae</taxon>
        <taxon>Hypsizygus</taxon>
    </lineage>
</organism>
<evidence type="ECO:0000313" key="7">
    <source>
        <dbReference type="EMBL" id="RDB27965.1"/>
    </source>
</evidence>
<dbReference type="GO" id="GO:0055085">
    <property type="term" value="P:transmembrane transport"/>
    <property type="evidence" value="ECO:0007669"/>
    <property type="project" value="InterPro"/>
</dbReference>
<dbReference type="PANTHER" id="PTHR31794">
    <property type="entry name" value="AUXIN EFFLUX TRANSPORTER FAMILY PROTEIN (EUROFUNG)"/>
    <property type="match status" value="1"/>
</dbReference>
<feature type="region of interest" description="Disordered" evidence="5">
    <location>
        <begin position="210"/>
        <end position="287"/>
    </location>
</feature>
<comment type="subcellular location">
    <subcellularLocation>
        <location evidence="1">Membrane</location>
        <topology evidence="1">Multi-pass membrane protein</topology>
    </subcellularLocation>
</comment>
<dbReference type="Pfam" id="PF03547">
    <property type="entry name" value="Mem_trans"/>
    <property type="match status" value="1"/>
</dbReference>
<feature type="transmembrane region" description="Helical" evidence="6">
    <location>
        <begin position="55"/>
        <end position="72"/>
    </location>
</feature>
<feature type="transmembrane region" description="Helical" evidence="6">
    <location>
        <begin position="78"/>
        <end position="104"/>
    </location>
</feature>
<dbReference type="STRING" id="39966.A0A369K5N1"/>